<evidence type="ECO:0008006" key="4">
    <source>
        <dbReference type="Google" id="ProtNLM"/>
    </source>
</evidence>
<feature type="region of interest" description="Disordered" evidence="1">
    <location>
        <begin position="86"/>
        <end position="171"/>
    </location>
</feature>
<dbReference type="Proteomes" id="UP001519460">
    <property type="component" value="Unassembled WGS sequence"/>
</dbReference>
<evidence type="ECO:0000256" key="1">
    <source>
        <dbReference type="SAM" id="MobiDB-lite"/>
    </source>
</evidence>
<feature type="compositionally biased region" description="Basic residues" evidence="1">
    <location>
        <begin position="152"/>
        <end position="165"/>
    </location>
</feature>
<organism evidence="2 3">
    <name type="scientific">Batillaria attramentaria</name>
    <dbReference type="NCBI Taxonomy" id="370345"/>
    <lineage>
        <taxon>Eukaryota</taxon>
        <taxon>Metazoa</taxon>
        <taxon>Spiralia</taxon>
        <taxon>Lophotrochozoa</taxon>
        <taxon>Mollusca</taxon>
        <taxon>Gastropoda</taxon>
        <taxon>Caenogastropoda</taxon>
        <taxon>Sorbeoconcha</taxon>
        <taxon>Cerithioidea</taxon>
        <taxon>Batillariidae</taxon>
        <taxon>Batillaria</taxon>
    </lineage>
</organism>
<comment type="caution">
    <text evidence="2">The sequence shown here is derived from an EMBL/GenBank/DDBJ whole genome shotgun (WGS) entry which is preliminary data.</text>
</comment>
<dbReference type="AlphaFoldDB" id="A0ABD0JR11"/>
<sequence>MADIVAAAAAPVKTPRKAFRPKNAAQLAEHLKFRAMITAAIQRPRYTHQCRMHVIKYLMNNHVVGNDVEEVYDEMKKRHEAAVKAATLKQSKGTGGAKPKRVAAKKAKAVSAKTKTSPKKAAAKLPKTAASAKPTTAAATKPKTAAAEKAAKPKKPAKRPARKAAKPNVAT</sequence>
<feature type="non-terminal residue" evidence="2">
    <location>
        <position position="171"/>
    </location>
</feature>
<accession>A0ABD0JR11</accession>
<evidence type="ECO:0000313" key="2">
    <source>
        <dbReference type="EMBL" id="KAK7477100.1"/>
    </source>
</evidence>
<reference evidence="2 3" key="1">
    <citation type="journal article" date="2023" name="Sci. Data">
        <title>Genome assembly of the Korean intertidal mud-creeper Batillaria attramentaria.</title>
        <authorList>
            <person name="Patra A.K."/>
            <person name="Ho P.T."/>
            <person name="Jun S."/>
            <person name="Lee S.J."/>
            <person name="Kim Y."/>
            <person name="Won Y.J."/>
        </authorList>
    </citation>
    <scope>NUCLEOTIDE SEQUENCE [LARGE SCALE GENOMIC DNA]</scope>
    <source>
        <strain evidence="2">Wonlab-2016</strain>
    </source>
</reference>
<feature type="compositionally biased region" description="Basic residues" evidence="1">
    <location>
        <begin position="98"/>
        <end position="108"/>
    </location>
</feature>
<keyword evidence="3" id="KW-1185">Reference proteome</keyword>
<evidence type="ECO:0000313" key="3">
    <source>
        <dbReference type="Proteomes" id="UP001519460"/>
    </source>
</evidence>
<gene>
    <name evidence="2" type="ORF">BaRGS_00031686</name>
</gene>
<protein>
    <recommendedName>
        <fullName evidence="4">Histone H1</fullName>
    </recommendedName>
</protein>
<feature type="compositionally biased region" description="Low complexity" evidence="1">
    <location>
        <begin position="123"/>
        <end position="148"/>
    </location>
</feature>
<proteinExistence type="predicted"/>
<name>A0ABD0JR11_9CAEN</name>
<dbReference type="EMBL" id="JACVVK020000358">
    <property type="protein sequence ID" value="KAK7477100.1"/>
    <property type="molecule type" value="Genomic_DNA"/>
</dbReference>